<organism evidence="3 4">
    <name type="scientific">Panacibacter microcysteis</name>
    <dbReference type="NCBI Taxonomy" id="2793269"/>
    <lineage>
        <taxon>Bacteria</taxon>
        <taxon>Pseudomonadati</taxon>
        <taxon>Bacteroidota</taxon>
        <taxon>Chitinophagia</taxon>
        <taxon>Chitinophagales</taxon>
        <taxon>Chitinophagaceae</taxon>
        <taxon>Panacibacter</taxon>
    </lineage>
</organism>
<feature type="signal peptide" evidence="2">
    <location>
        <begin position="1"/>
        <end position="37"/>
    </location>
</feature>
<sequence length="324" mass="36783">MFIFHTKTIQVKPTLHQRLTFAFVLLLTQSFTLVLQAQDTTSYIQTLDVYTGKTDTVLVAQQHFEAPNWHPANYLIVNSYGKLYRLDLASRKTTMINTSFVNQCNNDHGLSPDKKWLAVSHNDKTDTSSKPYKSAIYIVPVNGGEPRKVTTQVPSYWHGWSADGNTLAYCAERNGNYDIYTIDVKGGTERRLTDNEGLDDGPDYAADGRYIYFNSYRTGHMQIWRMFANGSKPEQLTFDTNSNWFAHPSPDNKFVVYIAYASDEKQQHLFGKNVKLRLLDLHTMQSKDITPVFFGGQGTINVPSWSPDSRKVAFISYAVSKASN</sequence>
<accession>A0A931GWX0</accession>
<evidence type="ECO:0000313" key="3">
    <source>
        <dbReference type="EMBL" id="MBG9374639.1"/>
    </source>
</evidence>
<protein>
    <submittedName>
        <fullName evidence="3">TolB family protein</fullName>
    </submittedName>
</protein>
<dbReference type="PANTHER" id="PTHR36842">
    <property type="entry name" value="PROTEIN TOLB HOMOLOG"/>
    <property type="match status" value="1"/>
</dbReference>
<evidence type="ECO:0000256" key="2">
    <source>
        <dbReference type="SAM" id="SignalP"/>
    </source>
</evidence>
<dbReference type="AlphaFoldDB" id="A0A931GWX0"/>
<dbReference type="EMBL" id="JADWYR010000001">
    <property type="protein sequence ID" value="MBG9374639.1"/>
    <property type="molecule type" value="Genomic_DNA"/>
</dbReference>
<keyword evidence="2" id="KW-0732">Signal</keyword>
<dbReference type="SUPFAM" id="SSF82171">
    <property type="entry name" value="DPP6 N-terminal domain-like"/>
    <property type="match status" value="1"/>
</dbReference>
<comment type="caution">
    <text evidence="3">The sequence shown here is derived from an EMBL/GenBank/DDBJ whole genome shotgun (WGS) entry which is preliminary data.</text>
</comment>
<dbReference type="Pfam" id="PF07676">
    <property type="entry name" value="PD40"/>
    <property type="match status" value="3"/>
</dbReference>
<evidence type="ECO:0000256" key="1">
    <source>
        <dbReference type="ARBA" id="ARBA00009820"/>
    </source>
</evidence>
<keyword evidence="4" id="KW-1185">Reference proteome</keyword>
<dbReference type="PANTHER" id="PTHR36842:SF1">
    <property type="entry name" value="PROTEIN TOLB"/>
    <property type="match status" value="1"/>
</dbReference>
<dbReference type="Gene3D" id="2.120.10.30">
    <property type="entry name" value="TolB, C-terminal domain"/>
    <property type="match status" value="1"/>
</dbReference>
<evidence type="ECO:0000313" key="4">
    <source>
        <dbReference type="Proteomes" id="UP000628448"/>
    </source>
</evidence>
<comment type="similarity">
    <text evidence="1">Belongs to the TolB family.</text>
</comment>
<name>A0A931GWX0_9BACT</name>
<dbReference type="InterPro" id="IPR011659">
    <property type="entry name" value="WD40"/>
</dbReference>
<dbReference type="InterPro" id="IPR011042">
    <property type="entry name" value="6-blade_b-propeller_TolB-like"/>
</dbReference>
<proteinExistence type="inferred from homology"/>
<dbReference type="Proteomes" id="UP000628448">
    <property type="component" value="Unassembled WGS sequence"/>
</dbReference>
<gene>
    <name evidence="3" type="ORF">I5907_00205</name>
</gene>
<feature type="chain" id="PRO_5037796016" evidence="2">
    <location>
        <begin position="38"/>
        <end position="324"/>
    </location>
</feature>
<reference evidence="3" key="1">
    <citation type="submission" date="2020-11" db="EMBL/GenBank/DDBJ databases">
        <title>Bacterial whole genome sequence for Panacibacter sp. DH6.</title>
        <authorList>
            <person name="Le V."/>
            <person name="Ko S."/>
            <person name="Ahn C.-Y."/>
            <person name="Oh H.-M."/>
        </authorList>
    </citation>
    <scope>NUCLEOTIDE SEQUENCE</scope>
    <source>
        <strain evidence="3">DH6</strain>
    </source>
</reference>